<organism evidence="1 2">
    <name type="scientific">Heterorhabditis bacteriophora</name>
    <name type="common">Entomopathogenic nematode worm</name>
    <dbReference type="NCBI Taxonomy" id="37862"/>
    <lineage>
        <taxon>Eukaryota</taxon>
        <taxon>Metazoa</taxon>
        <taxon>Ecdysozoa</taxon>
        <taxon>Nematoda</taxon>
        <taxon>Chromadorea</taxon>
        <taxon>Rhabditida</taxon>
        <taxon>Rhabditina</taxon>
        <taxon>Rhabditomorpha</taxon>
        <taxon>Strongyloidea</taxon>
        <taxon>Heterorhabditidae</taxon>
        <taxon>Heterorhabditis</taxon>
    </lineage>
</organism>
<proteinExistence type="predicted"/>
<dbReference type="AlphaFoldDB" id="A0A1I7XTQ4"/>
<accession>A0A1I7XTQ4</accession>
<reference evidence="2" key="1">
    <citation type="submission" date="2016-11" db="UniProtKB">
        <authorList>
            <consortium name="WormBaseParasite"/>
        </authorList>
    </citation>
    <scope>IDENTIFICATION</scope>
</reference>
<sequence length="71" mass="8274">MKMLHESLFIHLLSRLRPAKKKPVENRPKQQKLPDLDEYLIKKDYAGATSLLEDVQGHFPMLMQACFLQPP</sequence>
<dbReference type="WBParaSite" id="Hba_20911">
    <property type="protein sequence ID" value="Hba_20911"/>
    <property type="gene ID" value="Hba_20911"/>
</dbReference>
<protein>
    <submittedName>
        <fullName evidence="2">Transposase</fullName>
    </submittedName>
</protein>
<keyword evidence="1" id="KW-1185">Reference proteome</keyword>
<evidence type="ECO:0000313" key="1">
    <source>
        <dbReference type="Proteomes" id="UP000095283"/>
    </source>
</evidence>
<name>A0A1I7XTQ4_HETBA</name>
<evidence type="ECO:0000313" key="2">
    <source>
        <dbReference type="WBParaSite" id="Hba_20911"/>
    </source>
</evidence>
<dbReference type="Proteomes" id="UP000095283">
    <property type="component" value="Unplaced"/>
</dbReference>